<dbReference type="Gene3D" id="3.10.290.10">
    <property type="entry name" value="RNA-binding S4 domain"/>
    <property type="match status" value="1"/>
</dbReference>
<dbReference type="SUPFAM" id="SSF55174">
    <property type="entry name" value="Alpha-L RNA-binding motif"/>
    <property type="match status" value="1"/>
</dbReference>
<dbReference type="InterPro" id="IPR006145">
    <property type="entry name" value="PsdUridine_synth_RsuA/RluA"/>
</dbReference>
<keyword evidence="8" id="KW-1185">Reference proteome</keyword>
<comment type="caution">
    <text evidence="7">The sequence shown here is derived from an EMBL/GenBank/DDBJ whole genome shotgun (WGS) entry which is preliminary data.</text>
</comment>
<dbReference type="InterPro" id="IPR020103">
    <property type="entry name" value="PsdUridine_synth_cat_dom_sf"/>
</dbReference>
<dbReference type="RefSeq" id="WP_204700030.1">
    <property type="nucleotide sequence ID" value="NZ_JAFBDQ010000001.1"/>
</dbReference>
<sequence length="244" mass="27639">MERLQKVMAKAGVDSRRKCEDIIEAGRVMVNGNIVTELGTKVDPEQDKILVDGEEIEKEKKVYILLNKPAGFITTVDDPKDRRTVMDLINVKQRVYPVGRLDRDTEGLLLLTNDGDVSYALTHPSHKIGKKYLATVEGVPNDNKLESLERGIKLSDGWTAPAETELVMNFNNKAIVSITIHEGRNRQVKRMFKAIGNPVEELKRMKIGPLSLDDELKAGEYRYLNKNEIQQLKDLAQEIKQEEV</sequence>
<dbReference type="SUPFAM" id="SSF55120">
    <property type="entry name" value="Pseudouridine synthase"/>
    <property type="match status" value="1"/>
</dbReference>
<reference evidence="7" key="1">
    <citation type="submission" date="2021-01" db="EMBL/GenBank/DDBJ databases">
        <title>Genomic Encyclopedia of Type Strains, Phase IV (KMG-IV): sequencing the most valuable type-strain genomes for metagenomic binning, comparative biology and taxonomic classification.</title>
        <authorList>
            <person name="Goeker M."/>
        </authorList>
    </citation>
    <scope>NUCLEOTIDE SEQUENCE</scope>
    <source>
        <strain evidence="7">DSM 23230</strain>
    </source>
</reference>
<evidence type="ECO:0000256" key="2">
    <source>
        <dbReference type="ARBA" id="ARBA00022884"/>
    </source>
</evidence>
<dbReference type="Pfam" id="PF01479">
    <property type="entry name" value="S4"/>
    <property type="match status" value="1"/>
</dbReference>
<evidence type="ECO:0000256" key="4">
    <source>
        <dbReference type="PROSITE-ProRule" id="PRU00182"/>
    </source>
</evidence>
<organism evidence="7 8">
    <name type="scientific">Halanaerobacter jeridensis</name>
    <dbReference type="NCBI Taxonomy" id="706427"/>
    <lineage>
        <taxon>Bacteria</taxon>
        <taxon>Bacillati</taxon>
        <taxon>Bacillota</taxon>
        <taxon>Clostridia</taxon>
        <taxon>Halanaerobiales</taxon>
        <taxon>Halobacteroidaceae</taxon>
        <taxon>Halanaerobacter</taxon>
    </lineage>
</organism>
<dbReference type="InterPro" id="IPR018496">
    <property type="entry name" value="PsdUridine_synth_RsuA/RluB_CS"/>
</dbReference>
<dbReference type="InterPro" id="IPR050343">
    <property type="entry name" value="RsuA_PseudoU_synthase"/>
</dbReference>
<protein>
    <recommendedName>
        <fullName evidence="5">Pseudouridine synthase</fullName>
        <ecNumber evidence="5">5.4.99.-</ecNumber>
    </recommendedName>
</protein>
<dbReference type="GO" id="GO:0120159">
    <property type="term" value="F:rRNA pseudouridine synthase activity"/>
    <property type="evidence" value="ECO:0007669"/>
    <property type="project" value="UniProtKB-ARBA"/>
</dbReference>
<keyword evidence="2 4" id="KW-0694">RNA-binding</keyword>
<dbReference type="InterPro" id="IPR000748">
    <property type="entry name" value="PsdUridine_synth_RsuA/RluB/E/F"/>
</dbReference>
<accession>A0A939BNI6</accession>
<dbReference type="GO" id="GO:0005829">
    <property type="term" value="C:cytosol"/>
    <property type="evidence" value="ECO:0007669"/>
    <property type="project" value="UniProtKB-ARBA"/>
</dbReference>
<dbReference type="InterPro" id="IPR036986">
    <property type="entry name" value="S4_RNA-bd_sf"/>
</dbReference>
<dbReference type="SMART" id="SM00363">
    <property type="entry name" value="S4"/>
    <property type="match status" value="1"/>
</dbReference>
<evidence type="ECO:0000313" key="8">
    <source>
        <dbReference type="Proteomes" id="UP000774000"/>
    </source>
</evidence>
<keyword evidence="3 5" id="KW-0413">Isomerase</keyword>
<dbReference type="CDD" id="cd00165">
    <property type="entry name" value="S4"/>
    <property type="match status" value="1"/>
</dbReference>
<dbReference type="GO" id="GO:0003723">
    <property type="term" value="F:RNA binding"/>
    <property type="evidence" value="ECO:0007669"/>
    <property type="project" value="UniProtKB-KW"/>
</dbReference>
<dbReference type="Gene3D" id="3.30.70.1560">
    <property type="entry name" value="Alpha-L RNA-binding motif"/>
    <property type="match status" value="1"/>
</dbReference>
<dbReference type="Proteomes" id="UP000774000">
    <property type="component" value="Unassembled WGS sequence"/>
</dbReference>
<dbReference type="InterPro" id="IPR020094">
    <property type="entry name" value="TruA/RsuA/RluB/E/F_N"/>
</dbReference>
<dbReference type="EMBL" id="JAFBDQ010000001">
    <property type="protein sequence ID" value="MBM7555308.1"/>
    <property type="molecule type" value="Genomic_DNA"/>
</dbReference>
<dbReference type="NCBIfam" id="TIGR00093">
    <property type="entry name" value="pseudouridine synthase"/>
    <property type="match status" value="1"/>
</dbReference>
<proteinExistence type="inferred from homology"/>
<dbReference type="PANTHER" id="PTHR47683:SF2">
    <property type="entry name" value="RNA-BINDING S4 DOMAIN-CONTAINING PROTEIN"/>
    <property type="match status" value="1"/>
</dbReference>
<dbReference type="AlphaFoldDB" id="A0A939BNI6"/>
<evidence type="ECO:0000256" key="5">
    <source>
        <dbReference type="RuleBase" id="RU003887"/>
    </source>
</evidence>
<dbReference type="PROSITE" id="PS01149">
    <property type="entry name" value="PSI_RSU"/>
    <property type="match status" value="1"/>
</dbReference>
<dbReference type="FunFam" id="3.30.70.1560:FF:000001">
    <property type="entry name" value="Pseudouridine synthase"/>
    <property type="match status" value="1"/>
</dbReference>
<evidence type="ECO:0000313" key="7">
    <source>
        <dbReference type="EMBL" id="MBM7555308.1"/>
    </source>
</evidence>
<dbReference type="GO" id="GO:0000455">
    <property type="term" value="P:enzyme-directed rRNA pseudouridine synthesis"/>
    <property type="evidence" value="ECO:0007669"/>
    <property type="project" value="UniProtKB-ARBA"/>
</dbReference>
<dbReference type="PROSITE" id="PS50889">
    <property type="entry name" value="S4"/>
    <property type="match status" value="1"/>
</dbReference>
<dbReference type="InterPro" id="IPR042092">
    <property type="entry name" value="PsdUridine_s_RsuA/RluB/E/F_cat"/>
</dbReference>
<evidence type="ECO:0000259" key="6">
    <source>
        <dbReference type="SMART" id="SM00363"/>
    </source>
</evidence>
<dbReference type="Pfam" id="PF00849">
    <property type="entry name" value="PseudoU_synth_2"/>
    <property type="match status" value="1"/>
</dbReference>
<dbReference type="PANTHER" id="PTHR47683">
    <property type="entry name" value="PSEUDOURIDINE SYNTHASE FAMILY PROTEIN-RELATED"/>
    <property type="match status" value="1"/>
</dbReference>
<name>A0A939BNI6_9FIRM</name>
<dbReference type="Gene3D" id="3.30.70.580">
    <property type="entry name" value="Pseudouridine synthase I, catalytic domain, N-terminal subdomain"/>
    <property type="match status" value="1"/>
</dbReference>
<dbReference type="InterPro" id="IPR002942">
    <property type="entry name" value="S4_RNA-bd"/>
</dbReference>
<dbReference type="EC" id="5.4.99.-" evidence="5"/>
<gene>
    <name evidence="7" type="ORF">JOC47_000132</name>
</gene>
<evidence type="ECO:0000256" key="3">
    <source>
        <dbReference type="ARBA" id="ARBA00023235"/>
    </source>
</evidence>
<comment type="similarity">
    <text evidence="1 5">Belongs to the pseudouridine synthase RsuA family.</text>
</comment>
<evidence type="ECO:0000256" key="1">
    <source>
        <dbReference type="ARBA" id="ARBA00008348"/>
    </source>
</evidence>
<dbReference type="FunFam" id="3.10.290.10:FF:000003">
    <property type="entry name" value="Pseudouridine synthase"/>
    <property type="match status" value="1"/>
</dbReference>
<feature type="domain" description="RNA-binding S4" evidence="6">
    <location>
        <begin position="2"/>
        <end position="65"/>
    </location>
</feature>
<dbReference type="CDD" id="cd02870">
    <property type="entry name" value="PseudoU_synth_RsuA_like"/>
    <property type="match status" value="1"/>
</dbReference>